<evidence type="ECO:0000313" key="8">
    <source>
        <dbReference type="EMBL" id="EHQ04937.1"/>
    </source>
</evidence>
<dbReference type="EC" id="2.1.1.113" evidence="2"/>
<evidence type="ECO:0000313" key="9">
    <source>
        <dbReference type="Proteomes" id="UP000005737"/>
    </source>
</evidence>
<dbReference type="GO" id="GO:0003677">
    <property type="term" value="F:DNA binding"/>
    <property type="evidence" value="ECO:0007669"/>
    <property type="project" value="InterPro"/>
</dbReference>
<reference evidence="8 9" key="1">
    <citation type="submission" date="2011-10" db="EMBL/GenBank/DDBJ databases">
        <title>The Improved High-Quality Draft genome of Leptonema illini DSM 21528.</title>
        <authorList>
            <consortium name="US DOE Joint Genome Institute (JGI-PGF)"/>
            <person name="Lucas S."/>
            <person name="Copeland A."/>
            <person name="Lapidus A."/>
            <person name="Glavina del Rio T."/>
            <person name="Dalin E."/>
            <person name="Tice H."/>
            <person name="Bruce D."/>
            <person name="Goodwin L."/>
            <person name="Pitluck S."/>
            <person name="Peters L."/>
            <person name="Mikhailova N."/>
            <person name="Held B."/>
            <person name="Kyrpides N."/>
            <person name="Mavromatis K."/>
            <person name="Ivanova N."/>
            <person name="Markowitz V."/>
            <person name="Cheng J.-F."/>
            <person name="Hugenholtz P."/>
            <person name="Woyke T."/>
            <person name="Wu D."/>
            <person name="Gronow S."/>
            <person name="Wellnitz S."/>
            <person name="Brambilla E.-M."/>
            <person name="Klenk H.-P."/>
            <person name="Eisen J.A."/>
        </authorList>
    </citation>
    <scope>NUCLEOTIDE SEQUENCE [LARGE SCALE GENOMIC DNA]</scope>
    <source>
        <strain evidence="8 9">DSM 21528</strain>
    </source>
</reference>
<dbReference type="REBASE" id="88702">
    <property type="entry name" value="M.Lil3055ORF230P"/>
</dbReference>
<keyword evidence="3 8" id="KW-0489">Methyltransferase</keyword>
<dbReference type="EMBL" id="JH597773">
    <property type="protein sequence ID" value="EHQ04937.1"/>
    <property type="molecule type" value="Genomic_DNA"/>
</dbReference>
<gene>
    <name evidence="8" type="ORF">Lepil_0230</name>
</gene>
<dbReference type="SUPFAM" id="SSF53335">
    <property type="entry name" value="S-adenosyl-L-methionine-dependent methyltransferases"/>
    <property type="match status" value="2"/>
</dbReference>
<dbReference type="Proteomes" id="UP000005737">
    <property type="component" value="Unassembled WGS sequence"/>
</dbReference>
<evidence type="ECO:0000256" key="1">
    <source>
        <dbReference type="ARBA" id="ARBA00010203"/>
    </source>
</evidence>
<dbReference type="PROSITE" id="PS00093">
    <property type="entry name" value="N4_MTASE"/>
    <property type="match status" value="1"/>
</dbReference>
<dbReference type="InterPro" id="IPR017985">
    <property type="entry name" value="MeTrfase_CN4_CS"/>
</dbReference>
<comment type="catalytic activity">
    <reaction evidence="7">
        <text>a 2'-deoxycytidine in DNA + S-adenosyl-L-methionine = an N(4)-methyl-2'-deoxycytidine in DNA + S-adenosyl-L-homocysteine + H(+)</text>
        <dbReference type="Rhea" id="RHEA:16857"/>
        <dbReference type="Rhea" id="RHEA-COMP:11369"/>
        <dbReference type="Rhea" id="RHEA-COMP:13674"/>
        <dbReference type="ChEBI" id="CHEBI:15378"/>
        <dbReference type="ChEBI" id="CHEBI:57856"/>
        <dbReference type="ChEBI" id="CHEBI:59789"/>
        <dbReference type="ChEBI" id="CHEBI:85452"/>
        <dbReference type="ChEBI" id="CHEBI:137933"/>
        <dbReference type="EC" id="2.1.1.113"/>
    </reaction>
</comment>
<protein>
    <recommendedName>
        <fullName evidence="2">site-specific DNA-methyltransferase (cytosine-N(4)-specific)</fullName>
        <ecNumber evidence="2">2.1.1.113</ecNumber>
    </recommendedName>
</protein>
<dbReference type="GO" id="GO:0015667">
    <property type="term" value="F:site-specific DNA-methyltransferase (cytosine-N4-specific) activity"/>
    <property type="evidence" value="ECO:0007669"/>
    <property type="project" value="UniProtKB-EC"/>
</dbReference>
<dbReference type="RefSeq" id="WP_002769114.1">
    <property type="nucleotide sequence ID" value="NZ_JH597773.1"/>
</dbReference>
<evidence type="ECO:0000256" key="2">
    <source>
        <dbReference type="ARBA" id="ARBA00012185"/>
    </source>
</evidence>
<evidence type="ECO:0000256" key="5">
    <source>
        <dbReference type="ARBA" id="ARBA00022691"/>
    </source>
</evidence>
<dbReference type="AlphaFoldDB" id="H2CJ20"/>
<keyword evidence="5" id="KW-0949">S-adenosyl-L-methionine</keyword>
<organism evidence="8 9">
    <name type="scientific">Leptonema illini DSM 21528</name>
    <dbReference type="NCBI Taxonomy" id="929563"/>
    <lineage>
        <taxon>Bacteria</taxon>
        <taxon>Pseudomonadati</taxon>
        <taxon>Spirochaetota</taxon>
        <taxon>Spirochaetia</taxon>
        <taxon>Leptospirales</taxon>
        <taxon>Leptospiraceae</taxon>
        <taxon>Leptonema</taxon>
    </lineage>
</organism>
<evidence type="ECO:0000256" key="6">
    <source>
        <dbReference type="ARBA" id="ARBA00022747"/>
    </source>
</evidence>
<evidence type="ECO:0000256" key="3">
    <source>
        <dbReference type="ARBA" id="ARBA00022603"/>
    </source>
</evidence>
<keyword evidence="9" id="KW-1185">Reference proteome</keyword>
<dbReference type="GO" id="GO:0009307">
    <property type="term" value="P:DNA restriction-modification system"/>
    <property type="evidence" value="ECO:0007669"/>
    <property type="project" value="UniProtKB-KW"/>
</dbReference>
<proteinExistence type="inferred from homology"/>
<keyword evidence="6" id="KW-0680">Restriction system</keyword>
<name>H2CJ20_9LEPT</name>
<dbReference type="Gene3D" id="3.40.50.150">
    <property type="entry name" value="Vaccinia Virus protein VP39"/>
    <property type="match status" value="2"/>
</dbReference>
<sequence>MIAAQRKKTLDPSPVIDLAAHAQLLRPQPVRRYPEYPVHRGEFWTARQRQMHPVHYSVSYRASFKPELPDFFMQRYLTGRSVVLDPFGGRGTTALQANLNGHAAVHNDISPVSVFISSSRKSIPPIERIAARLECLDLARLGRPWTPEEKDRFSPFFHETTFRELIGLRNIWMDERHDDELNYIMLTALTRLHGHSDGFFSAYSFPQISIPPEAQRRNNEKRGVMPGYRNVAERILKKARRDLSRPIPDAFHTASRSNRYLRGDARTLKGVRANSVDLIVTSPPFLDKVDYAKDNWMRAWFIGVEEEVRSLSMAVFSDPEEWLAFMKDAILEMGRVLRVGGRAVIEVGEVEYGSRILYLEELLASLFPLRLRTGTLRVEELFLHTQEFTKLANCWDVKNNEKGTNTNRCLVIRKEA</sequence>
<dbReference type="HOGENOM" id="CLU_027633_2_0_12"/>
<evidence type="ECO:0000256" key="7">
    <source>
        <dbReference type="ARBA" id="ARBA00049120"/>
    </source>
</evidence>
<dbReference type="InterPro" id="IPR029063">
    <property type="entry name" value="SAM-dependent_MTases_sf"/>
</dbReference>
<evidence type="ECO:0000256" key="4">
    <source>
        <dbReference type="ARBA" id="ARBA00022679"/>
    </source>
</evidence>
<dbReference type="STRING" id="183.GCA_002009735_00614"/>
<keyword evidence="4" id="KW-0808">Transferase</keyword>
<comment type="similarity">
    <text evidence="1">Belongs to the N(4)/N(6)-methyltransferase family. N(4) subfamily.</text>
</comment>
<accession>H2CJ20</accession>
<dbReference type="GO" id="GO:0032259">
    <property type="term" value="P:methylation"/>
    <property type="evidence" value="ECO:0007669"/>
    <property type="project" value="UniProtKB-KW"/>
</dbReference>